<dbReference type="EMBL" id="BJLF01000008">
    <property type="protein sequence ID" value="GEA51106.1"/>
    <property type="molecule type" value="Genomic_DNA"/>
</dbReference>
<accession>A0A4Y3HVJ1</accession>
<protein>
    <recommendedName>
        <fullName evidence="2">Putative Flp pilus-assembly TadG-like N-terminal domain-containing protein</fullName>
    </recommendedName>
</protein>
<dbReference type="AlphaFoldDB" id="A0A4Y3HVJ1"/>
<dbReference type="Proteomes" id="UP000318717">
    <property type="component" value="Unassembled WGS sequence"/>
</dbReference>
<keyword evidence="1" id="KW-0812">Transmembrane</keyword>
<evidence type="ECO:0000313" key="4">
    <source>
        <dbReference type="Proteomes" id="UP000318717"/>
    </source>
</evidence>
<dbReference type="OrthoDB" id="6350731at2"/>
<dbReference type="RefSeq" id="WP_141345432.1">
    <property type="nucleotide sequence ID" value="NZ_BJLF01000008.1"/>
</dbReference>
<evidence type="ECO:0000256" key="1">
    <source>
        <dbReference type="SAM" id="Phobius"/>
    </source>
</evidence>
<feature type="transmembrane region" description="Helical" evidence="1">
    <location>
        <begin position="12"/>
        <end position="34"/>
    </location>
</feature>
<evidence type="ECO:0000313" key="3">
    <source>
        <dbReference type="EMBL" id="GEA51106.1"/>
    </source>
</evidence>
<evidence type="ECO:0000259" key="2">
    <source>
        <dbReference type="Pfam" id="PF13400"/>
    </source>
</evidence>
<name>A0A4Y3HVJ1_9VIBR</name>
<reference evidence="3 4" key="1">
    <citation type="submission" date="2019-06" db="EMBL/GenBank/DDBJ databases">
        <title>Whole genome shotgun sequence of Vibrio inusitatus NBRC 102082.</title>
        <authorList>
            <person name="Hosoyama A."/>
            <person name="Uohara A."/>
            <person name="Ohji S."/>
            <person name="Ichikawa N."/>
        </authorList>
    </citation>
    <scope>NUCLEOTIDE SEQUENCE [LARGE SCALE GENOMIC DNA]</scope>
    <source>
        <strain evidence="3 4">NBRC 102082</strain>
    </source>
</reference>
<feature type="domain" description="Putative Flp pilus-assembly TadG-like N-terminal" evidence="2">
    <location>
        <begin position="16"/>
        <end position="59"/>
    </location>
</feature>
<organism evidence="3 4">
    <name type="scientific">Vibrio inusitatus NBRC 102082</name>
    <dbReference type="NCBI Taxonomy" id="1219070"/>
    <lineage>
        <taxon>Bacteria</taxon>
        <taxon>Pseudomonadati</taxon>
        <taxon>Pseudomonadota</taxon>
        <taxon>Gammaproteobacteria</taxon>
        <taxon>Vibrionales</taxon>
        <taxon>Vibrionaceae</taxon>
        <taxon>Vibrio</taxon>
    </lineage>
</organism>
<comment type="caution">
    <text evidence="3">The sequence shown here is derived from an EMBL/GenBank/DDBJ whole genome shotgun (WGS) entry which is preliminary data.</text>
</comment>
<proteinExistence type="predicted"/>
<dbReference type="Pfam" id="PF13400">
    <property type="entry name" value="Tad"/>
    <property type="match status" value="1"/>
</dbReference>
<gene>
    <name evidence="3" type="ORF">VIN01S_19100</name>
</gene>
<keyword evidence="1" id="KW-1133">Transmembrane helix</keyword>
<dbReference type="InterPro" id="IPR028087">
    <property type="entry name" value="Tad_N"/>
</dbReference>
<keyword evidence="1" id="KW-0472">Membrane</keyword>
<keyword evidence="4" id="KW-1185">Reference proteome</keyword>
<sequence length="83" mass="8438">MHGSLSNRNKPSGLVIILFTISLVVLLGFAALAIDLNHVVLNKAHLQNGIDASALAAAVVADSGQSESDIAIAIGSTDCLSNV</sequence>